<protein>
    <submittedName>
        <fullName evidence="6">Thermosome subunit beta</fullName>
    </submittedName>
</protein>
<evidence type="ECO:0000313" key="6">
    <source>
        <dbReference type="EMBL" id="KUK63729.1"/>
    </source>
</evidence>
<name>A0A117LRP4_9EURY</name>
<dbReference type="InterPro" id="IPR002423">
    <property type="entry name" value="Cpn60/GroEL/TCP-1"/>
</dbReference>
<dbReference type="InterPro" id="IPR027413">
    <property type="entry name" value="GROEL-like_equatorial_sf"/>
</dbReference>
<dbReference type="Proteomes" id="UP000054323">
    <property type="component" value="Unassembled WGS sequence"/>
</dbReference>
<dbReference type="PRINTS" id="PR00304">
    <property type="entry name" value="TCOMPLEXTCP1"/>
</dbReference>
<evidence type="ECO:0000256" key="4">
    <source>
        <dbReference type="ARBA" id="ARBA00023186"/>
    </source>
</evidence>
<reference evidence="7" key="1">
    <citation type="journal article" date="2015" name="MBio">
        <title>Genome-Resolved Metagenomic Analysis Reveals Roles for Candidate Phyla and Other Microbial Community Members in Biogeochemical Transformations in Oil Reservoirs.</title>
        <authorList>
            <person name="Hu P."/>
            <person name="Tom L."/>
            <person name="Singh A."/>
            <person name="Thomas B.C."/>
            <person name="Baker B.J."/>
            <person name="Piceno Y.M."/>
            <person name="Andersen G.L."/>
            <person name="Banfield J.F."/>
        </authorList>
    </citation>
    <scope>NUCLEOTIDE SEQUENCE [LARGE SCALE GENOMIC DNA]</scope>
</reference>
<sequence>MSNLGGQPIFILKEGSQRTRGRDAQSGNIAAAKAVAGAVRTTLGPKGMDKMLVDTIGDVVITNDGVTILKEMDIEHPAAKMMVEIAKTQDDEVGDGTTTAVVIAGELLKRAEDLLDQDVHPTVIANGYRMAADKAQEILSEIAVDIRPDDMVMLRKLADTAMTGKGAEVAKDKLTELAVRAITMVADADGTVDTDFVKVDKKTEVDAEISITSPDQLQMFLDEEERMIKGIVEKVIASGANVVFCQKGIDDIAQHYLAKAGIFAVRRVKKSDMEKLARATSGSVVSSIDAIAAEELGKAGSVEEKKVSGEEMIFVTECENPKAVSIIIRGGTEHVVAELDRAIEDALRVVSVAIEDKKFVAGGGAPEIELSLRLREYAASVGGRAQLAIEAFANALEIIPRTLAENAGLDPIDMGMGGMGMPPM</sequence>
<evidence type="ECO:0000313" key="7">
    <source>
        <dbReference type="Proteomes" id="UP000054323"/>
    </source>
</evidence>
<evidence type="ECO:0000256" key="5">
    <source>
        <dbReference type="RuleBase" id="RU004187"/>
    </source>
</evidence>
<dbReference type="SUPFAM" id="SSF52029">
    <property type="entry name" value="GroEL apical domain-like"/>
    <property type="match status" value="1"/>
</dbReference>
<dbReference type="PANTHER" id="PTHR11353">
    <property type="entry name" value="CHAPERONIN"/>
    <property type="match status" value="1"/>
</dbReference>
<dbReference type="SUPFAM" id="SSF54849">
    <property type="entry name" value="GroEL-intermediate domain like"/>
    <property type="match status" value="1"/>
</dbReference>
<dbReference type="Gene3D" id="3.50.7.10">
    <property type="entry name" value="GroEL"/>
    <property type="match status" value="1"/>
</dbReference>
<dbReference type="GO" id="GO:0016887">
    <property type="term" value="F:ATP hydrolysis activity"/>
    <property type="evidence" value="ECO:0007669"/>
    <property type="project" value="InterPro"/>
</dbReference>
<dbReference type="Gene3D" id="1.10.560.10">
    <property type="entry name" value="GroEL-like equatorial domain"/>
    <property type="match status" value="2"/>
</dbReference>
<dbReference type="PROSITE" id="PS00995">
    <property type="entry name" value="TCP1_3"/>
    <property type="match status" value="1"/>
</dbReference>
<proteinExistence type="inferred from homology"/>
<gene>
    <name evidence="6" type="ORF">XD82_0138</name>
</gene>
<dbReference type="PROSITE" id="PS00751">
    <property type="entry name" value="TCP1_2"/>
    <property type="match status" value="1"/>
</dbReference>
<dbReference type="Pfam" id="PF00118">
    <property type="entry name" value="Cpn60_TCP1"/>
    <property type="match status" value="1"/>
</dbReference>
<dbReference type="Gene3D" id="3.30.260.10">
    <property type="entry name" value="TCP-1-like chaperonin intermediate domain"/>
    <property type="match status" value="2"/>
</dbReference>
<dbReference type="InterPro" id="IPR017998">
    <property type="entry name" value="Chaperone_TCP-1"/>
</dbReference>
<dbReference type="AlphaFoldDB" id="A0A117LRP4"/>
<dbReference type="InterPro" id="IPR002194">
    <property type="entry name" value="Chaperonin_TCP-1_CS"/>
</dbReference>
<dbReference type="PATRIC" id="fig|2198.4.peg.218"/>
<evidence type="ECO:0000256" key="3">
    <source>
        <dbReference type="ARBA" id="ARBA00022840"/>
    </source>
</evidence>
<dbReference type="SUPFAM" id="SSF48592">
    <property type="entry name" value="GroEL equatorial domain-like"/>
    <property type="match status" value="1"/>
</dbReference>
<dbReference type="GO" id="GO:0140662">
    <property type="term" value="F:ATP-dependent protein folding chaperone"/>
    <property type="evidence" value="ECO:0007669"/>
    <property type="project" value="InterPro"/>
</dbReference>
<comment type="caution">
    <text evidence="6">The sequence shown here is derived from an EMBL/GenBank/DDBJ whole genome shotgun (WGS) entry which is preliminary data.</text>
</comment>
<dbReference type="InterPro" id="IPR027410">
    <property type="entry name" value="TCP-1-like_intermed_sf"/>
</dbReference>
<accession>A0A117LRP4</accession>
<evidence type="ECO:0000256" key="2">
    <source>
        <dbReference type="ARBA" id="ARBA00022741"/>
    </source>
</evidence>
<organism evidence="6 7">
    <name type="scientific">Methanoculleus marisnigri</name>
    <dbReference type="NCBI Taxonomy" id="2198"/>
    <lineage>
        <taxon>Archaea</taxon>
        <taxon>Methanobacteriati</taxon>
        <taxon>Methanobacteriota</taxon>
        <taxon>Stenosarchaea group</taxon>
        <taxon>Methanomicrobia</taxon>
        <taxon>Methanomicrobiales</taxon>
        <taxon>Methanomicrobiaceae</taxon>
        <taxon>Methanoculleus</taxon>
    </lineage>
</organism>
<dbReference type="InterPro" id="IPR027409">
    <property type="entry name" value="GroEL-like_apical_dom_sf"/>
</dbReference>
<comment type="similarity">
    <text evidence="1 5">Belongs to the TCP-1 chaperonin family.</text>
</comment>
<dbReference type="GO" id="GO:0005524">
    <property type="term" value="F:ATP binding"/>
    <property type="evidence" value="ECO:0007669"/>
    <property type="project" value="UniProtKB-KW"/>
</dbReference>
<keyword evidence="3 5" id="KW-0067">ATP-binding</keyword>
<evidence type="ECO:0000256" key="1">
    <source>
        <dbReference type="ARBA" id="ARBA00008020"/>
    </source>
</evidence>
<dbReference type="PROSITE" id="PS00750">
    <property type="entry name" value="TCP1_1"/>
    <property type="match status" value="1"/>
</dbReference>
<keyword evidence="2 5" id="KW-0547">Nucleotide-binding</keyword>
<dbReference type="GO" id="GO:0051082">
    <property type="term" value="F:unfolded protein binding"/>
    <property type="evidence" value="ECO:0007669"/>
    <property type="project" value="InterPro"/>
</dbReference>
<dbReference type="EMBL" id="LGGD01000008">
    <property type="protein sequence ID" value="KUK63729.1"/>
    <property type="molecule type" value="Genomic_DNA"/>
</dbReference>
<keyword evidence="4 5" id="KW-0143">Chaperone</keyword>